<dbReference type="AlphaFoldDB" id="A0A821WQL1"/>
<dbReference type="EMBL" id="CAJOBZ010000063">
    <property type="protein sequence ID" value="CAF4931537.1"/>
    <property type="molecule type" value="Genomic_DNA"/>
</dbReference>
<proteinExistence type="predicted"/>
<accession>A0A821WQL1</accession>
<evidence type="ECO:0000313" key="2">
    <source>
        <dbReference type="Proteomes" id="UP000663880"/>
    </source>
</evidence>
<name>A0A821WQL1_9NEOP</name>
<protein>
    <submittedName>
        <fullName evidence="1">Uncharacterized protein</fullName>
    </submittedName>
</protein>
<evidence type="ECO:0000313" key="1">
    <source>
        <dbReference type="EMBL" id="CAF4931537.1"/>
    </source>
</evidence>
<gene>
    <name evidence="1" type="ORF">PMACD_LOCUS13899</name>
</gene>
<comment type="caution">
    <text evidence="1">The sequence shown here is derived from an EMBL/GenBank/DDBJ whole genome shotgun (WGS) entry which is preliminary data.</text>
</comment>
<dbReference type="Proteomes" id="UP000663880">
    <property type="component" value="Unassembled WGS sequence"/>
</dbReference>
<reference evidence="1" key="1">
    <citation type="submission" date="2021-02" db="EMBL/GenBank/DDBJ databases">
        <authorList>
            <person name="Steward A R."/>
        </authorList>
    </citation>
    <scope>NUCLEOTIDE SEQUENCE</scope>
</reference>
<organism evidence="1 2">
    <name type="scientific">Pieris macdunnoughi</name>
    <dbReference type="NCBI Taxonomy" id="345717"/>
    <lineage>
        <taxon>Eukaryota</taxon>
        <taxon>Metazoa</taxon>
        <taxon>Ecdysozoa</taxon>
        <taxon>Arthropoda</taxon>
        <taxon>Hexapoda</taxon>
        <taxon>Insecta</taxon>
        <taxon>Pterygota</taxon>
        <taxon>Neoptera</taxon>
        <taxon>Endopterygota</taxon>
        <taxon>Lepidoptera</taxon>
        <taxon>Glossata</taxon>
        <taxon>Ditrysia</taxon>
        <taxon>Papilionoidea</taxon>
        <taxon>Pieridae</taxon>
        <taxon>Pierinae</taxon>
        <taxon>Pieris</taxon>
    </lineage>
</organism>
<keyword evidence="2" id="KW-1185">Reference proteome</keyword>
<sequence length="78" mass="8339">MGPEASAPICQGLVVDDSNRSTETGQVEGDSTWELPLREETVSGKGHSLVDTAVWTRLFTGLRSEHALSVTTLVLLSV</sequence>